<dbReference type="Proteomes" id="UP000749646">
    <property type="component" value="Unassembled WGS sequence"/>
</dbReference>
<name>A0A9P6JF36_9FUNG</name>
<dbReference type="AlphaFoldDB" id="A0A9P6JF36"/>
<feature type="non-terminal residue" evidence="2">
    <location>
        <position position="52"/>
    </location>
</feature>
<feature type="region of interest" description="Disordered" evidence="1">
    <location>
        <begin position="23"/>
        <end position="43"/>
    </location>
</feature>
<feature type="non-terminal residue" evidence="2">
    <location>
        <position position="1"/>
    </location>
</feature>
<sequence length="52" mass="5641">EKTRLIEATAKVKESDVYLLLTRSITPPPPSSSSSSSGTVLGQKILQELQQQ</sequence>
<proteinExistence type="predicted"/>
<gene>
    <name evidence="2" type="ORF">BGZ65_012601</name>
</gene>
<evidence type="ECO:0000313" key="3">
    <source>
        <dbReference type="Proteomes" id="UP000749646"/>
    </source>
</evidence>
<protein>
    <submittedName>
        <fullName evidence="2">Uncharacterized protein</fullName>
    </submittedName>
</protein>
<accession>A0A9P6JF36</accession>
<keyword evidence="3" id="KW-1185">Reference proteome</keyword>
<reference evidence="2" key="1">
    <citation type="journal article" date="2020" name="Fungal Divers.">
        <title>Resolving the Mortierellaceae phylogeny through synthesis of multi-gene phylogenetics and phylogenomics.</title>
        <authorList>
            <person name="Vandepol N."/>
            <person name="Liber J."/>
            <person name="Desiro A."/>
            <person name="Na H."/>
            <person name="Kennedy M."/>
            <person name="Barry K."/>
            <person name="Grigoriev I.V."/>
            <person name="Miller A.N."/>
            <person name="O'Donnell K."/>
            <person name="Stajich J.E."/>
            <person name="Bonito G."/>
        </authorList>
    </citation>
    <scope>NUCLEOTIDE SEQUENCE</scope>
    <source>
        <strain evidence="2">MES-2147</strain>
    </source>
</reference>
<organism evidence="2 3">
    <name type="scientific">Modicella reniformis</name>
    <dbReference type="NCBI Taxonomy" id="1440133"/>
    <lineage>
        <taxon>Eukaryota</taxon>
        <taxon>Fungi</taxon>
        <taxon>Fungi incertae sedis</taxon>
        <taxon>Mucoromycota</taxon>
        <taxon>Mortierellomycotina</taxon>
        <taxon>Mortierellomycetes</taxon>
        <taxon>Mortierellales</taxon>
        <taxon>Mortierellaceae</taxon>
        <taxon>Modicella</taxon>
    </lineage>
</organism>
<dbReference type="EMBL" id="JAAAHW010005448">
    <property type="protein sequence ID" value="KAF9968706.1"/>
    <property type="molecule type" value="Genomic_DNA"/>
</dbReference>
<comment type="caution">
    <text evidence="2">The sequence shown here is derived from an EMBL/GenBank/DDBJ whole genome shotgun (WGS) entry which is preliminary data.</text>
</comment>
<evidence type="ECO:0000313" key="2">
    <source>
        <dbReference type="EMBL" id="KAF9968706.1"/>
    </source>
</evidence>
<evidence type="ECO:0000256" key="1">
    <source>
        <dbReference type="SAM" id="MobiDB-lite"/>
    </source>
</evidence>